<comment type="similarity">
    <text evidence="2">Belongs to the major facilitator superfamily. Nitrate/nitrite porter (TC 2.A.1.8) family.</text>
</comment>
<feature type="compositionally biased region" description="Polar residues" evidence="7">
    <location>
        <begin position="194"/>
        <end position="207"/>
    </location>
</feature>
<dbReference type="InterPro" id="IPR011701">
    <property type="entry name" value="MFS"/>
</dbReference>
<dbReference type="Gene3D" id="1.20.1250.20">
    <property type="entry name" value="MFS general substrate transporter like domains"/>
    <property type="match status" value="2"/>
</dbReference>
<feature type="transmembrane region" description="Helical" evidence="8">
    <location>
        <begin position="963"/>
        <end position="984"/>
    </location>
</feature>
<evidence type="ECO:0000256" key="4">
    <source>
        <dbReference type="ARBA" id="ARBA00022989"/>
    </source>
</evidence>
<reference evidence="10" key="1">
    <citation type="submission" date="2021-01" db="EMBL/GenBank/DDBJ databases">
        <authorList>
            <person name="Corre E."/>
            <person name="Pelletier E."/>
            <person name="Niang G."/>
            <person name="Scheremetjew M."/>
            <person name="Finn R."/>
            <person name="Kale V."/>
            <person name="Holt S."/>
            <person name="Cochrane G."/>
            <person name="Meng A."/>
            <person name="Brown T."/>
            <person name="Cohen L."/>
        </authorList>
    </citation>
    <scope>NUCLEOTIDE SEQUENCE</scope>
    <source>
        <strain evidence="10">MM31A-1</strain>
    </source>
</reference>
<feature type="compositionally biased region" description="Polar residues" evidence="7">
    <location>
        <begin position="101"/>
        <end position="113"/>
    </location>
</feature>
<dbReference type="GO" id="GO:0016020">
    <property type="term" value="C:membrane"/>
    <property type="evidence" value="ECO:0007669"/>
    <property type="project" value="UniProtKB-SubCell"/>
</dbReference>
<feature type="compositionally biased region" description="Low complexity" evidence="7">
    <location>
        <begin position="114"/>
        <end position="125"/>
    </location>
</feature>
<feature type="transmembrane region" description="Helical" evidence="8">
    <location>
        <begin position="612"/>
        <end position="632"/>
    </location>
</feature>
<feature type="transmembrane region" description="Helical" evidence="8">
    <location>
        <begin position="841"/>
        <end position="860"/>
    </location>
</feature>
<name>A0A7S3PUF4_9STRA</name>
<feature type="transmembrane region" description="Helical" evidence="8">
    <location>
        <begin position="807"/>
        <end position="829"/>
    </location>
</feature>
<dbReference type="PROSITE" id="PS50850">
    <property type="entry name" value="MFS"/>
    <property type="match status" value="1"/>
</dbReference>
<feature type="transmembrane region" description="Helical" evidence="8">
    <location>
        <begin position="748"/>
        <end position="767"/>
    </location>
</feature>
<evidence type="ECO:0000256" key="8">
    <source>
        <dbReference type="SAM" id="Phobius"/>
    </source>
</evidence>
<feature type="transmembrane region" description="Helical" evidence="8">
    <location>
        <begin position="668"/>
        <end position="687"/>
    </location>
</feature>
<evidence type="ECO:0000256" key="1">
    <source>
        <dbReference type="ARBA" id="ARBA00004141"/>
    </source>
</evidence>
<feature type="compositionally biased region" description="Polar residues" evidence="7">
    <location>
        <begin position="161"/>
        <end position="181"/>
    </location>
</feature>
<dbReference type="InterPro" id="IPR044772">
    <property type="entry name" value="NO3_transporter"/>
</dbReference>
<dbReference type="GO" id="GO:0042128">
    <property type="term" value="P:nitrate assimilation"/>
    <property type="evidence" value="ECO:0007669"/>
    <property type="project" value="UniProtKB-KW"/>
</dbReference>
<dbReference type="GO" id="GO:0015112">
    <property type="term" value="F:nitrate transmembrane transporter activity"/>
    <property type="evidence" value="ECO:0007669"/>
    <property type="project" value="InterPro"/>
</dbReference>
<feature type="transmembrane region" description="Helical" evidence="8">
    <location>
        <begin position="580"/>
        <end position="600"/>
    </location>
</feature>
<evidence type="ECO:0000256" key="6">
    <source>
        <dbReference type="ARBA" id="ARBA00023136"/>
    </source>
</evidence>
<proteinExistence type="inferred from homology"/>
<evidence type="ECO:0000256" key="2">
    <source>
        <dbReference type="ARBA" id="ARBA00008432"/>
    </source>
</evidence>
<evidence type="ECO:0000256" key="5">
    <source>
        <dbReference type="ARBA" id="ARBA00023063"/>
    </source>
</evidence>
<evidence type="ECO:0000259" key="9">
    <source>
        <dbReference type="PROSITE" id="PS50850"/>
    </source>
</evidence>
<feature type="domain" description="Major facilitator superfamily (MFS) profile" evidence="9">
    <location>
        <begin position="577"/>
        <end position="983"/>
    </location>
</feature>
<feature type="region of interest" description="Disordered" evidence="7">
    <location>
        <begin position="1"/>
        <end position="218"/>
    </location>
</feature>
<keyword evidence="6 8" id="KW-0472">Membrane</keyword>
<feature type="region of interest" description="Disordered" evidence="7">
    <location>
        <begin position="256"/>
        <end position="291"/>
    </location>
</feature>
<dbReference type="PANTHER" id="PTHR23515">
    <property type="entry name" value="HIGH-AFFINITY NITRATE TRANSPORTER 2.3"/>
    <property type="match status" value="1"/>
</dbReference>
<feature type="compositionally biased region" description="Polar residues" evidence="7">
    <location>
        <begin position="1053"/>
        <end position="1074"/>
    </location>
</feature>
<feature type="transmembrane region" description="Helical" evidence="8">
    <location>
        <begin position="931"/>
        <end position="951"/>
    </location>
</feature>
<comment type="subcellular location">
    <subcellularLocation>
        <location evidence="1">Membrane</location>
        <topology evidence="1">Multi-pass membrane protein</topology>
    </subcellularLocation>
</comment>
<feature type="region of interest" description="Disordered" evidence="7">
    <location>
        <begin position="459"/>
        <end position="529"/>
    </location>
</feature>
<feature type="transmembrane region" description="Helical" evidence="8">
    <location>
        <begin position="638"/>
        <end position="661"/>
    </location>
</feature>
<gene>
    <name evidence="10" type="ORF">CDEB00056_LOCUS567</name>
</gene>
<dbReference type="InterPro" id="IPR036259">
    <property type="entry name" value="MFS_trans_sf"/>
</dbReference>
<feature type="compositionally biased region" description="Basic and acidic residues" evidence="7">
    <location>
        <begin position="999"/>
        <end position="1018"/>
    </location>
</feature>
<evidence type="ECO:0000256" key="3">
    <source>
        <dbReference type="ARBA" id="ARBA00022692"/>
    </source>
</evidence>
<evidence type="ECO:0000256" key="7">
    <source>
        <dbReference type="SAM" id="MobiDB-lite"/>
    </source>
</evidence>
<feature type="compositionally biased region" description="Low complexity" evidence="7">
    <location>
        <begin position="266"/>
        <end position="277"/>
    </location>
</feature>
<evidence type="ECO:0000313" key="10">
    <source>
        <dbReference type="EMBL" id="CAE0455726.1"/>
    </source>
</evidence>
<feature type="region of interest" description="Disordered" evidence="7">
    <location>
        <begin position="999"/>
        <end position="1031"/>
    </location>
</feature>
<feature type="compositionally biased region" description="Polar residues" evidence="7">
    <location>
        <begin position="321"/>
        <end position="340"/>
    </location>
</feature>
<protein>
    <recommendedName>
        <fullName evidence="9">Major facilitator superfamily (MFS) profile domain-containing protein</fullName>
    </recommendedName>
</protein>
<feature type="region of interest" description="Disordered" evidence="7">
    <location>
        <begin position="1051"/>
        <end position="1074"/>
    </location>
</feature>
<dbReference type="EMBL" id="HBIO01000787">
    <property type="protein sequence ID" value="CAE0455726.1"/>
    <property type="molecule type" value="Transcribed_RNA"/>
</dbReference>
<feature type="compositionally biased region" description="Acidic residues" evidence="7">
    <location>
        <begin position="67"/>
        <end position="78"/>
    </location>
</feature>
<feature type="transmembrane region" description="Helical" evidence="8">
    <location>
        <begin position="707"/>
        <end position="727"/>
    </location>
</feature>
<feature type="compositionally biased region" description="Basic and acidic residues" evidence="7">
    <location>
        <begin position="505"/>
        <end position="522"/>
    </location>
</feature>
<dbReference type="InterPro" id="IPR020846">
    <property type="entry name" value="MFS_dom"/>
</dbReference>
<accession>A0A7S3PUF4</accession>
<sequence length="1074" mass="117807">MSTEEGDSEPQMQAQTFPPVNEEDITPHSFDFSEQEELNSDSHSHPSHHDHDDHEGDGVSDISNDSGSEEDDDVETDSPLEISVANHNNGMSGADIIRGRATSSNSRQLSTAENSRSNSSSGPGSLRQLVGNVGVGGASTHTYRMVQSEMSRTSARRRDSGNMNSRVHGSFGQLSNITTPHSVEGGSPEGQVRHSISSQPVTSQYTGFSGHHHTRPPMLERGFRSMYQEEVSRRIGANSNRSGARHYSYRSANNYHNQNHERSHSSRNSLSHGSSYSHSHHSMPSEDTSNMSPYYEPTGSWLRLRPQNSANFPYRSRFMGQRQSSAPGQSESVSNNSTFAPRNPWPPHHHYNYPPSGGAGPIHEDEECLPSASEPSTEGRFVAATAIPLHSHELIGSHPSHSNNDLVTHETTHITEPTCVTADVPRSFHQEDLENCNEPFSSTHAIAEVQKVLTEYVENVPNEKPTTRDDLPEGDEASTPLPPIENVHIHSSEKKQKQWDQSADVSHHTGIGDHDNKEDMSHISDNGNGPSLQPAVDIQWASPDSKYERYACRVDREQGDKAVEIPLFLFQRPHMRGFHFAWMSFFVAFFTWFSLAPLLGEIKLSLHLNHEQIFMSNVFSSAGTVICRLIAGPLCDRFGARIIMSATLVVGAIPVMATGLVNTAAELYILRLITGVAGASFVVTQYWTSCMFTREIAGTANSLVAGWGNLGGGLTQIVMGSALFPLFKVIYSYSSSDEREVADRAWRIVFIVPAILSLAMAVLVMKFSDDSPKGNYRKLKRLGLMPRVQAMKAVKDAATDMNTWLLFVQYACCFGVEVTMTAGLALYFIDEFKQSTESAAALASIFGWMNLFARGLGGFISDIMNVRMGMKGRLIWQFVSMLAEGAMLIAFAYVKTLGGAIGTMVLFSLFVQSTEGSTFSIIPYVCPTATGSVAGIVGAGGNVGGVVFLLMIQQWSYRQGFRVMAFSVLCCSVFSFFIVIRGHAGFFCGRDSNEVSERINGDKRSKLRGAEEAYEHSARTTSETQVPSEPIARTSAGVNVYNHPKEAYEHGACTNSETPISSEPITKTSMEVNA</sequence>
<keyword evidence="3 8" id="KW-0812">Transmembrane</keyword>
<feature type="compositionally biased region" description="Basic and acidic residues" evidence="7">
    <location>
        <begin position="40"/>
        <end position="57"/>
    </location>
</feature>
<feature type="compositionally biased region" description="Basic and acidic residues" evidence="7">
    <location>
        <begin position="487"/>
        <end position="498"/>
    </location>
</feature>
<dbReference type="CDD" id="cd17341">
    <property type="entry name" value="MFS_NRT2_like"/>
    <property type="match status" value="1"/>
</dbReference>
<keyword evidence="4 8" id="KW-1133">Transmembrane helix</keyword>
<dbReference type="AlphaFoldDB" id="A0A7S3PUF4"/>
<organism evidence="10">
    <name type="scientific">Chaetoceros debilis</name>
    <dbReference type="NCBI Taxonomy" id="122233"/>
    <lineage>
        <taxon>Eukaryota</taxon>
        <taxon>Sar</taxon>
        <taxon>Stramenopiles</taxon>
        <taxon>Ochrophyta</taxon>
        <taxon>Bacillariophyta</taxon>
        <taxon>Coscinodiscophyceae</taxon>
        <taxon>Chaetocerotophycidae</taxon>
        <taxon>Chaetocerotales</taxon>
        <taxon>Chaetocerotaceae</taxon>
        <taxon>Chaetoceros</taxon>
    </lineage>
</organism>
<feature type="region of interest" description="Disordered" evidence="7">
    <location>
        <begin position="319"/>
        <end position="377"/>
    </location>
</feature>
<dbReference type="SUPFAM" id="SSF103473">
    <property type="entry name" value="MFS general substrate transporter"/>
    <property type="match status" value="1"/>
</dbReference>
<keyword evidence="5" id="KW-0534">Nitrate assimilation</keyword>
<dbReference type="Pfam" id="PF07690">
    <property type="entry name" value="MFS_1"/>
    <property type="match status" value="1"/>
</dbReference>